<protein>
    <submittedName>
        <fullName evidence="4">Uncharacterized protein</fullName>
    </submittedName>
</protein>
<keyword evidence="2" id="KW-1133">Transmembrane helix</keyword>
<organism evidence="4 5">
    <name type="scientific">Triplophysa rosa</name>
    <name type="common">Cave loach</name>
    <dbReference type="NCBI Taxonomy" id="992332"/>
    <lineage>
        <taxon>Eukaryota</taxon>
        <taxon>Metazoa</taxon>
        <taxon>Chordata</taxon>
        <taxon>Craniata</taxon>
        <taxon>Vertebrata</taxon>
        <taxon>Euteleostomi</taxon>
        <taxon>Actinopterygii</taxon>
        <taxon>Neopterygii</taxon>
        <taxon>Teleostei</taxon>
        <taxon>Ostariophysi</taxon>
        <taxon>Cypriniformes</taxon>
        <taxon>Nemacheilidae</taxon>
        <taxon>Triplophysa</taxon>
    </lineage>
</organism>
<feature type="compositionally biased region" description="Low complexity" evidence="1">
    <location>
        <begin position="24"/>
        <end position="50"/>
    </location>
</feature>
<comment type="caution">
    <text evidence="4">The sequence shown here is derived from an EMBL/GenBank/DDBJ whole genome shotgun (WGS) entry which is preliminary data.</text>
</comment>
<keyword evidence="5" id="KW-1185">Reference proteome</keyword>
<feature type="compositionally biased region" description="Polar residues" evidence="1">
    <location>
        <begin position="51"/>
        <end position="73"/>
    </location>
</feature>
<dbReference type="EMBL" id="JAFHDT010000021">
    <property type="protein sequence ID" value="KAI7793932.1"/>
    <property type="molecule type" value="Genomic_DNA"/>
</dbReference>
<feature type="chain" id="PRO_5040805394" evidence="3">
    <location>
        <begin position="24"/>
        <end position="300"/>
    </location>
</feature>
<feature type="compositionally biased region" description="Polar residues" evidence="1">
    <location>
        <begin position="81"/>
        <end position="93"/>
    </location>
</feature>
<keyword evidence="2" id="KW-0812">Transmembrane</keyword>
<feature type="region of interest" description="Disordered" evidence="1">
    <location>
        <begin position="24"/>
        <end position="110"/>
    </location>
</feature>
<keyword evidence="3" id="KW-0732">Signal</keyword>
<evidence type="ECO:0000313" key="5">
    <source>
        <dbReference type="Proteomes" id="UP001059041"/>
    </source>
</evidence>
<gene>
    <name evidence="4" type="ORF">IRJ41_009297</name>
</gene>
<evidence type="ECO:0000313" key="4">
    <source>
        <dbReference type="EMBL" id="KAI7793932.1"/>
    </source>
</evidence>
<dbReference type="Proteomes" id="UP001059041">
    <property type="component" value="Linkage Group LG21"/>
</dbReference>
<sequence>MKTYFVLLHVFVFLLMFDYGMFSTSSSSPSSQESPTASNNISTNITMTTAESITETEPNGANNMTRDNTTSSDSGDEDDNYNTTSVTNTQPNISLPIHPPGVTNPSLETSKDNSGHFTGGVIILIFILILIILLLGILYVLRRKGRSYSFDLTRTDACANEYDTPLREQQVISYEPKDKDLPVCLDYMQDDKCQEKTSPILNGCANERTEQRAALESADPNLPEENSFASSPSLTPPIRKVEFSLDLDMISGEFELNSPTSADACDASLNENNNNIFHAGRGPAEEIFTEISLDEPKEQV</sequence>
<name>A0A9W7TAV6_TRIRA</name>
<reference evidence="4" key="1">
    <citation type="submission" date="2021-02" db="EMBL/GenBank/DDBJ databases">
        <title>Comparative genomics reveals that relaxation of natural selection precedes convergent phenotypic evolution of cavefish.</title>
        <authorList>
            <person name="Peng Z."/>
        </authorList>
    </citation>
    <scope>NUCLEOTIDE SEQUENCE</scope>
    <source>
        <tissue evidence="4">Muscle</tissue>
    </source>
</reference>
<dbReference type="OrthoDB" id="8961582at2759"/>
<keyword evidence="2" id="KW-0472">Membrane</keyword>
<proteinExistence type="predicted"/>
<accession>A0A9W7TAV6</accession>
<dbReference type="AlphaFoldDB" id="A0A9W7TAV6"/>
<feature type="signal peptide" evidence="3">
    <location>
        <begin position="1"/>
        <end position="23"/>
    </location>
</feature>
<evidence type="ECO:0000256" key="3">
    <source>
        <dbReference type="SAM" id="SignalP"/>
    </source>
</evidence>
<evidence type="ECO:0000256" key="1">
    <source>
        <dbReference type="SAM" id="MobiDB-lite"/>
    </source>
</evidence>
<evidence type="ECO:0000256" key="2">
    <source>
        <dbReference type="SAM" id="Phobius"/>
    </source>
</evidence>
<feature type="transmembrane region" description="Helical" evidence="2">
    <location>
        <begin position="117"/>
        <end position="141"/>
    </location>
</feature>